<name>A0ABU1IR34_9BACL</name>
<accession>A0ABU1IR34</accession>
<reference evidence="1 2" key="1">
    <citation type="submission" date="2023-07" db="EMBL/GenBank/DDBJ databases">
        <title>Genomic Encyclopedia of Type Strains, Phase IV (KMG-IV): sequencing the most valuable type-strain genomes for metagenomic binning, comparative biology and taxonomic classification.</title>
        <authorList>
            <person name="Goeker M."/>
        </authorList>
    </citation>
    <scope>NUCLEOTIDE SEQUENCE [LARGE SCALE GENOMIC DNA]</scope>
    <source>
        <strain evidence="1 2">DSM 45903</strain>
    </source>
</reference>
<keyword evidence="2" id="KW-1185">Reference proteome</keyword>
<gene>
    <name evidence="1" type="ORF">JOE21_003198</name>
</gene>
<organism evidence="1 2">
    <name type="scientific">Desmospora profundinema</name>
    <dbReference type="NCBI Taxonomy" id="1571184"/>
    <lineage>
        <taxon>Bacteria</taxon>
        <taxon>Bacillati</taxon>
        <taxon>Bacillota</taxon>
        <taxon>Bacilli</taxon>
        <taxon>Bacillales</taxon>
        <taxon>Thermoactinomycetaceae</taxon>
        <taxon>Desmospora</taxon>
    </lineage>
</organism>
<protein>
    <submittedName>
        <fullName evidence="1">Uncharacterized protein</fullName>
    </submittedName>
</protein>
<evidence type="ECO:0000313" key="1">
    <source>
        <dbReference type="EMBL" id="MDR6227183.1"/>
    </source>
</evidence>
<dbReference type="EMBL" id="JAVDQG010000008">
    <property type="protein sequence ID" value="MDR6227183.1"/>
    <property type="molecule type" value="Genomic_DNA"/>
</dbReference>
<sequence>MRRMWPEERATGSDKTRTFPAEFDTVWGNVLI</sequence>
<comment type="caution">
    <text evidence="1">The sequence shown here is derived from an EMBL/GenBank/DDBJ whole genome shotgun (WGS) entry which is preliminary data.</text>
</comment>
<dbReference type="Proteomes" id="UP001185012">
    <property type="component" value="Unassembled WGS sequence"/>
</dbReference>
<proteinExistence type="predicted"/>
<evidence type="ECO:0000313" key="2">
    <source>
        <dbReference type="Proteomes" id="UP001185012"/>
    </source>
</evidence>